<evidence type="ECO:0000256" key="1">
    <source>
        <dbReference type="SAM" id="MobiDB-lite"/>
    </source>
</evidence>
<evidence type="ECO:0000313" key="3">
    <source>
        <dbReference type="Proteomes" id="UP000319557"/>
    </source>
</evidence>
<evidence type="ECO:0000313" key="2">
    <source>
        <dbReference type="EMBL" id="QDS85871.1"/>
    </source>
</evidence>
<organism evidence="2 3">
    <name type="scientific">Rosistilla ulvae</name>
    <dbReference type="NCBI Taxonomy" id="1930277"/>
    <lineage>
        <taxon>Bacteria</taxon>
        <taxon>Pseudomonadati</taxon>
        <taxon>Planctomycetota</taxon>
        <taxon>Planctomycetia</taxon>
        <taxon>Pirellulales</taxon>
        <taxon>Pirellulaceae</taxon>
        <taxon>Rosistilla</taxon>
    </lineage>
</organism>
<name>A0A517LTB6_9BACT</name>
<feature type="compositionally biased region" description="Polar residues" evidence="1">
    <location>
        <begin position="253"/>
        <end position="264"/>
    </location>
</feature>
<dbReference type="EMBL" id="CP036261">
    <property type="protein sequence ID" value="QDS85871.1"/>
    <property type="molecule type" value="Genomic_DNA"/>
</dbReference>
<gene>
    <name evidence="2" type="ORF">EC9_00270</name>
</gene>
<dbReference type="AlphaFoldDB" id="A0A517LTB6"/>
<reference evidence="2 3" key="1">
    <citation type="submission" date="2019-02" db="EMBL/GenBank/DDBJ databases">
        <title>Deep-cultivation of Planctomycetes and their phenomic and genomic characterization uncovers novel biology.</title>
        <authorList>
            <person name="Wiegand S."/>
            <person name="Jogler M."/>
            <person name="Boedeker C."/>
            <person name="Pinto D."/>
            <person name="Vollmers J."/>
            <person name="Rivas-Marin E."/>
            <person name="Kohn T."/>
            <person name="Peeters S.H."/>
            <person name="Heuer A."/>
            <person name="Rast P."/>
            <person name="Oberbeckmann S."/>
            <person name="Bunk B."/>
            <person name="Jeske O."/>
            <person name="Meyerdierks A."/>
            <person name="Storesund J.E."/>
            <person name="Kallscheuer N."/>
            <person name="Luecker S."/>
            <person name="Lage O.M."/>
            <person name="Pohl T."/>
            <person name="Merkel B.J."/>
            <person name="Hornburger P."/>
            <person name="Mueller R.-W."/>
            <person name="Bruemmer F."/>
            <person name="Labrenz M."/>
            <person name="Spormann A.M."/>
            <person name="Op den Camp H."/>
            <person name="Overmann J."/>
            <person name="Amann R."/>
            <person name="Jetten M.S.M."/>
            <person name="Mascher T."/>
            <person name="Medema M.H."/>
            <person name="Devos D.P."/>
            <person name="Kaster A.-K."/>
            <person name="Ovreas L."/>
            <person name="Rohde M."/>
            <person name="Galperin M.Y."/>
            <person name="Jogler C."/>
        </authorList>
    </citation>
    <scope>NUCLEOTIDE SEQUENCE [LARGE SCALE GENOMIC DNA]</scope>
    <source>
        <strain evidence="2 3">EC9</strain>
    </source>
</reference>
<dbReference type="Proteomes" id="UP000319557">
    <property type="component" value="Chromosome"/>
</dbReference>
<keyword evidence="3" id="KW-1185">Reference proteome</keyword>
<protein>
    <submittedName>
        <fullName evidence="2">Uncharacterized protein</fullName>
    </submittedName>
</protein>
<feature type="region of interest" description="Disordered" evidence="1">
    <location>
        <begin position="253"/>
        <end position="288"/>
    </location>
</feature>
<dbReference type="KEGG" id="ruv:EC9_00270"/>
<accession>A0A517LTB6</accession>
<proteinExistence type="predicted"/>
<feature type="compositionally biased region" description="Basic and acidic residues" evidence="1">
    <location>
        <begin position="278"/>
        <end position="288"/>
    </location>
</feature>
<sequence>MQISALGRVPLALPVLLDRNCRSGMNRQTCRSQAGCDSPLIIASALWIIRSQHASKRRLDNWQPIRFRSLCRLLIEPMELLHPMLAIGSTVGSSNLWGLRSRSTGRASGTQRAFGPAGSYLQISALRRGALAEPVALKDYSVRQGRICRYQLSVEEHWQSQWHSKNIRSGRVAHADICSRLCATGTASALGAKLWKRNESTNVPISSRLMIASAPWMIRSQHASMRRLHYWQPIRFRSLCRLLIEPMELLRSRSTGRASGTQRTPRCDNATPPAMASFDDRRHREKDR</sequence>